<organism evidence="2 3">
    <name type="scientific">Tetrahymena thermophila (strain SB210)</name>
    <dbReference type="NCBI Taxonomy" id="312017"/>
    <lineage>
        <taxon>Eukaryota</taxon>
        <taxon>Sar</taxon>
        <taxon>Alveolata</taxon>
        <taxon>Ciliophora</taxon>
        <taxon>Intramacronucleata</taxon>
        <taxon>Oligohymenophorea</taxon>
        <taxon>Hymenostomatida</taxon>
        <taxon>Tetrahymenina</taxon>
        <taxon>Tetrahymenidae</taxon>
        <taxon>Tetrahymena</taxon>
    </lineage>
</organism>
<protein>
    <submittedName>
        <fullName evidence="2">Transmembrane protein, putative</fullName>
    </submittedName>
</protein>
<feature type="transmembrane region" description="Helical" evidence="1">
    <location>
        <begin position="24"/>
        <end position="48"/>
    </location>
</feature>
<dbReference type="GeneID" id="7842679"/>
<sequence>MVVYLICFSHSKKDHPSLLISENVLFTLQIMMQIFPIIFAAVVLYFLIKKFIPKVNQNEFKINQEALKSSKKVKIFDQNDPPISNKFSTRVSVKDRFLSTTFNMGSNIKPLNHEKLNNEDIGTKTKLRTDSLFEKTLKQINTQNSMNAYNVKNSSVVPLSDINLKDNINL</sequence>
<keyword evidence="1" id="KW-1133">Transmembrane helix</keyword>
<dbReference type="Proteomes" id="UP000009168">
    <property type="component" value="Unassembled WGS sequence"/>
</dbReference>
<evidence type="ECO:0000313" key="2">
    <source>
        <dbReference type="EMBL" id="EAS03290.2"/>
    </source>
</evidence>
<dbReference type="AlphaFoldDB" id="I7MHU7"/>
<dbReference type="KEGG" id="tet:TTHERM_00537250"/>
<gene>
    <name evidence="2" type="ORF">TTHERM_00537250</name>
</gene>
<proteinExistence type="predicted"/>
<name>I7MHU7_TETTS</name>
<dbReference type="EMBL" id="GG662495">
    <property type="protein sequence ID" value="EAS03290.2"/>
    <property type="molecule type" value="Genomic_DNA"/>
</dbReference>
<accession>I7MHU7</accession>
<reference evidence="3" key="1">
    <citation type="journal article" date="2006" name="PLoS Biol.">
        <title>Macronuclear genome sequence of the ciliate Tetrahymena thermophila, a model eukaryote.</title>
        <authorList>
            <person name="Eisen J.A."/>
            <person name="Coyne R.S."/>
            <person name="Wu M."/>
            <person name="Wu D."/>
            <person name="Thiagarajan M."/>
            <person name="Wortman J.R."/>
            <person name="Badger J.H."/>
            <person name="Ren Q."/>
            <person name="Amedeo P."/>
            <person name="Jones K.M."/>
            <person name="Tallon L.J."/>
            <person name="Delcher A.L."/>
            <person name="Salzberg S.L."/>
            <person name="Silva J.C."/>
            <person name="Haas B.J."/>
            <person name="Majoros W.H."/>
            <person name="Farzad M."/>
            <person name="Carlton J.M."/>
            <person name="Smith R.K. Jr."/>
            <person name="Garg J."/>
            <person name="Pearlman R.E."/>
            <person name="Karrer K.M."/>
            <person name="Sun L."/>
            <person name="Manning G."/>
            <person name="Elde N.C."/>
            <person name="Turkewitz A.P."/>
            <person name="Asai D.J."/>
            <person name="Wilkes D.E."/>
            <person name="Wang Y."/>
            <person name="Cai H."/>
            <person name="Collins K."/>
            <person name="Stewart B.A."/>
            <person name="Lee S.R."/>
            <person name="Wilamowska K."/>
            <person name="Weinberg Z."/>
            <person name="Ruzzo W.L."/>
            <person name="Wloga D."/>
            <person name="Gaertig J."/>
            <person name="Frankel J."/>
            <person name="Tsao C.-C."/>
            <person name="Gorovsky M.A."/>
            <person name="Keeling P.J."/>
            <person name="Waller R.F."/>
            <person name="Patron N.J."/>
            <person name="Cherry J.M."/>
            <person name="Stover N.A."/>
            <person name="Krieger C.J."/>
            <person name="del Toro C."/>
            <person name="Ryder H.F."/>
            <person name="Williamson S.C."/>
            <person name="Barbeau R.A."/>
            <person name="Hamilton E.P."/>
            <person name="Orias E."/>
        </authorList>
    </citation>
    <scope>NUCLEOTIDE SEQUENCE [LARGE SCALE GENOMIC DNA]</scope>
    <source>
        <strain evidence="3">SB210</strain>
    </source>
</reference>
<keyword evidence="3" id="KW-1185">Reference proteome</keyword>
<evidence type="ECO:0000256" key="1">
    <source>
        <dbReference type="SAM" id="Phobius"/>
    </source>
</evidence>
<keyword evidence="1" id="KW-0472">Membrane</keyword>
<evidence type="ECO:0000313" key="3">
    <source>
        <dbReference type="Proteomes" id="UP000009168"/>
    </source>
</evidence>
<keyword evidence="1 2" id="KW-0812">Transmembrane</keyword>
<dbReference type="RefSeq" id="XP_001023535.2">
    <property type="nucleotide sequence ID" value="XM_001023535.2"/>
</dbReference>
<dbReference type="InParanoid" id="I7MHU7"/>